<organism evidence="1">
    <name type="scientific">marine sediment metagenome</name>
    <dbReference type="NCBI Taxonomy" id="412755"/>
    <lineage>
        <taxon>unclassified sequences</taxon>
        <taxon>metagenomes</taxon>
        <taxon>ecological metagenomes</taxon>
    </lineage>
</organism>
<sequence length="126" mass="14185">MLKKTFSFFILFLCLAYFITSGTAFSSVLREADKIYIVDQTGERWDVTQAKSIGFDPHRFQYGIGREAFTPLDESYLSDDTFFVSRGLRVIGVTGGTEAHAYSVPKLRRHEIANTTIDSKPIAVGY</sequence>
<gene>
    <name evidence="1" type="ORF">S01H4_27345</name>
</gene>
<dbReference type="EMBL" id="BART01013350">
    <property type="protein sequence ID" value="GAG76283.1"/>
    <property type="molecule type" value="Genomic_DNA"/>
</dbReference>
<reference evidence="1" key="1">
    <citation type="journal article" date="2014" name="Front. Microbiol.">
        <title>High frequency of phylogenetically diverse reductive dehalogenase-homologous genes in deep subseafloor sedimentary metagenomes.</title>
        <authorList>
            <person name="Kawai M."/>
            <person name="Futagami T."/>
            <person name="Toyoda A."/>
            <person name="Takaki Y."/>
            <person name="Nishi S."/>
            <person name="Hori S."/>
            <person name="Arai W."/>
            <person name="Tsubouchi T."/>
            <person name="Morono Y."/>
            <person name="Uchiyama I."/>
            <person name="Ito T."/>
            <person name="Fujiyama A."/>
            <person name="Inagaki F."/>
            <person name="Takami H."/>
        </authorList>
    </citation>
    <scope>NUCLEOTIDE SEQUENCE</scope>
    <source>
        <strain evidence="1">Expedition CK06-06</strain>
    </source>
</reference>
<accession>X1AVM7</accession>
<proteinExistence type="predicted"/>
<comment type="caution">
    <text evidence="1">The sequence shown here is derived from an EMBL/GenBank/DDBJ whole genome shotgun (WGS) entry which is preliminary data.</text>
</comment>
<name>X1AVM7_9ZZZZ</name>
<protein>
    <recommendedName>
        <fullName evidence="2">DUF3179 domain-containing protein</fullName>
    </recommendedName>
</protein>
<evidence type="ECO:0008006" key="2">
    <source>
        <dbReference type="Google" id="ProtNLM"/>
    </source>
</evidence>
<dbReference type="AlphaFoldDB" id="X1AVM7"/>
<evidence type="ECO:0000313" key="1">
    <source>
        <dbReference type="EMBL" id="GAG76283.1"/>
    </source>
</evidence>